<feature type="domain" description="4Fe-4S ferredoxin-type" evidence="13">
    <location>
        <begin position="138"/>
        <end position="167"/>
    </location>
</feature>
<evidence type="ECO:0000259" key="13">
    <source>
        <dbReference type="PROSITE" id="PS51379"/>
    </source>
</evidence>
<feature type="binding site" evidence="12">
    <location>
        <position position="75"/>
    </location>
    <ligand>
        <name>[4Fe-4S] cluster</name>
        <dbReference type="ChEBI" id="CHEBI:49883"/>
        <label>1</label>
    </ligand>
</feature>
<feature type="binding site" evidence="12">
    <location>
        <position position="50"/>
    </location>
    <ligand>
        <name>[4Fe-4S] cluster</name>
        <dbReference type="ChEBI" id="CHEBI:49883"/>
        <label>1</label>
    </ligand>
</feature>
<feature type="binding site" evidence="12">
    <location>
        <position position="120"/>
    </location>
    <ligand>
        <name>[4Fe-4S] cluster</name>
        <dbReference type="ChEBI" id="CHEBI:49883"/>
        <label>2</label>
    </ligand>
</feature>
<evidence type="ECO:0000313" key="15">
    <source>
        <dbReference type="EMBL" id="KFN41158.1"/>
    </source>
</evidence>
<keyword evidence="2" id="KW-1003">Cell membrane</keyword>
<comment type="caution">
    <text evidence="15">The sequence shown here is derived from an EMBL/GenBank/DDBJ whole genome shotgun (WGS) entry which is preliminary data.</text>
</comment>
<dbReference type="InterPro" id="IPR017896">
    <property type="entry name" value="4Fe4S_Fe-S-bd"/>
</dbReference>
<sequence>MSLTALALAMFLLAMLGFLASRWIGRAPPLGTDAVPLDEQINRLLPQTQCGQCDFAGCRPYAEAIARGDADINRCPPGGDAGIRALALLLGREPKPLDPAHGIEKPPVVAFIREAECIGCTKCIQACPVDAIIGAPKLMHTVLADLCTGCELCIPPCPVDCIDLIPPRRHPGATAVRYSLSTL</sequence>
<keyword evidence="6" id="KW-0677">Repeat</keyword>
<evidence type="ECO:0000256" key="9">
    <source>
        <dbReference type="ARBA" id="ARBA00023004"/>
    </source>
</evidence>
<keyword evidence="1" id="KW-0813">Transport</keyword>
<keyword evidence="16" id="KW-1185">Reference proteome</keyword>
<keyword evidence="3 12" id="KW-0004">4Fe-4S</keyword>
<dbReference type="PIRSF" id="PIRSF005784">
    <property type="entry name" value="Elect_transpt_RnfB"/>
    <property type="match status" value="1"/>
</dbReference>
<evidence type="ECO:0000313" key="16">
    <source>
        <dbReference type="Proteomes" id="UP000029385"/>
    </source>
</evidence>
<feature type="binding site" evidence="12">
    <location>
        <position position="58"/>
    </location>
    <ligand>
        <name>[4Fe-4S] cluster</name>
        <dbReference type="ChEBI" id="CHEBI:49883"/>
        <label>1</label>
    </ligand>
</feature>
<comment type="cofactor">
    <cofactor evidence="12">
        <name>[4Fe-4S] cluster</name>
        <dbReference type="ChEBI" id="CHEBI:49883"/>
    </cofactor>
    <text evidence="12">Binds 3 [4Fe-4S] clusters.</text>
</comment>
<feature type="domain" description="4Fe-4S ferredoxin-type" evidence="13">
    <location>
        <begin position="108"/>
        <end position="137"/>
    </location>
</feature>
<dbReference type="NCBIfam" id="TIGR01944">
    <property type="entry name" value="rnfB"/>
    <property type="match status" value="1"/>
</dbReference>
<evidence type="ECO:0000256" key="8">
    <source>
        <dbReference type="ARBA" id="ARBA00022982"/>
    </source>
</evidence>
<evidence type="ECO:0000256" key="3">
    <source>
        <dbReference type="ARBA" id="ARBA00022485"/>
    </source>
</evidence>
<evidence type="ECO:0000256" key="4">
    <source>
        <dbReference type="ARBA" id="ARBA00022519"/>
    </source>
</evidence>
<reference evidence="15 16" key="1">
    <citation type="submission" date="2013-09" db="EMBL/GenBank/DDBJ databases">
        <title>Genome sequencing of Arenimonas oryziterrae.</title>
        <authorList>
            <person name="Chen F."/>
            <person name="Wang G."/>
        </authorList>
    </citation>
    <scope>NUCLEOTIDE SEQUENCE [LARGE SCALE GENOMIC DNA]</scope>
    <source>
        <strain evidence="15 16">YC6267</strain>
    </source>
</reference>
<dbReference type="PROSITE" id="PS00198">
    <property type="entry name" value="4FE4S_FER_1"/>
    <property type="match status" value="1"/>
</dbReference>
<evidence type="ECO:0008006" key="17">
    <source>
        <dbReference type="Google" id="ProtNLM"/>
    </source>
</evidence>
<evidence type="ECO:0000256" key="11">
    <source>
        <dbReference type="ARBA" id="ARBA00023136"/>
    </source>
</evidence>
<keyword evidence="5 12" id="KW-0479">Metal-binding</keyword>
<dbReference type="PANTHER" id="PTHR42859:SF3">
    <property type="entry name" value="ION-TRANSLOCATING OXIDOREDUCTASE COMPLEX SUBUNIT B"/>
    <property type="match status" value="1"/>
</dbReference>
<evidence type="ECO:0000256" key="6">
    <source>
        <dbReference type="ARBA" id="ARBA00022737"/>
    </source>
</evidence>
<feature type="binding site" evidence="12">
    <location>
        <position position="153"/>
    </location>
    <ligand>
        <name>[4Fe-4S] cluster</name>
        <dbReference type="ChEBI" id="CHEBI:49883"/>
        <label>3</label>
    </ligand>
</feature>
<dbReference type="STRING" id="1121015.GCA_000420545_00180"/>
<feature type="binding site" evidence="12">
    <location>
        <position position="123"/>
    </location>
    <ligand>
        <name>[4Fe-4S] cluster</name>
        <dbReference type="ChEBI" id="CHEBI:49883"/>
        <label>2</label>
    </ligand>
</feature>
<keyword evidence="9 12" id="KW-0408">Iron</keyword>
<keyword evidence="4" id="KW-0997">Cell inner membrane</keyword>
<evidence type="ECO:0000256" key="5">
    <source>
        <dbReference type="ARBA" id="ARBA00022723"/>
    </source>
</evidence>
<dbReference type="PROSITE" id="PS51379">
    <property type="entry name" value="4FE4S_FER_2"/>
    <property type="match status" value="2"/>
</dbReference>
<dbReference type="Gene3D" id="1.10.15.40">
    <property type="entry name" value="Electron transport complex subunit B, putative Fe-S cluster"/>
    <property type="match status" value="1"/>
</dbReference>
<dbReference type="OrthoDB" id="9789936at2"/>
<dbReference type="InterPro" id="IPR010207">
    <property type="entry name" value="Elect_transpt_cplx_RnfB/RsxB"/>
</dbReference>
<dbReference type="AlphaFoldDB" id="A0A091ALT9"/>
<evidence type="ECO:0000256" key="1">
    <source>
        <dbReference type="ARBA" id="ARBA00022448"/>
    </source>
</evidence>
<feature type="domain" description="4Fe-4S" evidence="14">
    <location>
        <begin position="32"/>
        <end position="92"/>
    </location>
</feature>
<feature type="binding site" evidence="12">
    <location>
        <position position="150"/>
    </location>
    <ligand>
        <name>[4Fe-4S] cluster</name>
        <dbReference type="ChEBI" id="CHEBI:49883"/>
        <label>3</label>
    </ligand>
</feature>
<keyword evidence="10 12" id="KW-0411">Iron-sulfur</keyword>
<dbReference type="EMBL" id="AVCI01000045">
    <property type="protein sequence ID" value="KFN41158.1"/>
    <property type="molecule type" value="Genomic_DNA"/>
</dbReference>
<dbReference type="Gene3D" id="3.30.70.20">
    <property type="match status" value="1"/>
</dbReference>
<dbReference type="SUPFAM" id="SSF54862">
    <property type="entry name" value="4Fe-4S ferredoxins"/>
    <property type="match status" value="1"/>
</dbReference>
<dbReference type="Pfam" id="PF04060">
    <property type="entry name" value="FeS"/>
    <property type="match status" value="1"/>
</dbReference>
<dbReference type="GO" id="GO:0051539">
    <property type="term" value="F:4 iron, 4 sulfur cluster binding"/>
    <property type="evidence" value="ECO:0007669"/>
    <property type="project" value="UniProtKB-KW"/>
</dbReference>
<dbReference type="GO" id="GO:0009055">
    <property type="term" value="F:electron transfer activity"/>
    <property type="evidence" value="ECO:0007669"/>
    <property type="project" value="InterPro"/>
</dbReference>
<dbReference type="InterPro" id="IPR017900">
    <property type="entry name" value="4Fe4S_Fe_S_CS"/>
</dbReference>
<feature type="binding site" evidence="12">
    <location>
        <position position="147"/>
    </location>
    <ligand>
        <name>[4Fe-4S] cluster</name>
        <dbReference type="ChEBI" id="CHEBI:49883"/>
        <label>3</label>
    </ligand>
</feature>
<dbReference type="eggNOG" id="COG2878">
    <property type="taxonomic scope" value="Bacteria"/>
</dbReference>
<feature type="binding site" evidence="12">
    <location>
        <position position="117"/>
    </location>
    <ligand>
        <name>[4Fe-4S] cluster</name>
        <dbReference type="ChEBI" id="CHEBI:49883"/>
        <label>2</label>
    </ligand>
</feature>
<protein>
    <recommendedName>
        <fullName evidence="17">Rnf electron transport complex subunit B</fullName>
    </recommendedName>
</protein>
<keyword evidence="7" id="KW-1278">Translocase</keyword>
<evidence type="ECO:0000256" key="12">
    <source>
        <dbReference type="PIRSR" id="PIRSR005784-1"/>
    </source>
</evidence>
<organism evidence="15 16">
    <name type="scientific">Arenimonas oryziterrae DSM 21050 = YC6267</name>
    <dbReference type="NCBI Taxonomy" id="1121015"/>
    <lineage>
        <taxon>Bacteria</taxon>
        <taxon>Pseudomonadati</taxon>
        <taxon>Pseudomonadota</taxon>
        <taxon>Gammaproteobacteria</taxon>
        <taxon>Lysobacterales</taxon>
        <taxon>Lysobacteraceae</taxon>
        <taxon>Arenimonas</taxon>
    </lineage>
</organism>
<dbReference type="InterPro" id="IPR050294">
    <property type="entry name" value="RnfB_subfamily"/>
</dbReference>
<dbReference type="GO" id="GO:0005886">
    <property type="term" value="C:plasma membrane"/>
    <property type="evidence" value="ECO:0007669"/>
    <property type="project" value="InterPro"/>
</dbReference>
<feature type="binding site" evidence="12">
    <location>
        <position position="127"/>
    </location>
    <ligand>
        <name>[4Fe-4S] cluster</name>
        <dbReference type="ChEBI" id="CHEBI:49883"/>
        <label>3</label>
    </ligand>
</feature>
<evidence type="ECO:0000256" key="10">
    <source>
        <dbReference type="ARBA" id="ARBA00023014"/>
    </source>
</evidence>
<feature type="binding site" evidence="12">
    <location>
        <position position="157"/>
    </location>
    <ligand>
        <name>[4Fe-4S] cluster</name>
        <dbReference type="ChEBI" id="CHEBI:49883"/>
        <label>2</label>
    </ligand>
</feature>
<dbReference type="GO" id="GO:0022900">
    <property type="term" value="P:electron transport chain"/>
    <property type="evidence" value="ECO:0007669"/>
    <property type="project" value="InterPro"/>
</dbReference>
<dbReference type="Proteomes" id="UP000029385">
    <property type="component" value="Unassembled WGS sequence"/>
</dbReference>
<dbReference type="Pfam" id="PF14697">
    <property type="entry name" value="Fer4_21"/>
    <property type="match status" value="1"/>
</dbReference>
<dbReference type="PATRIC" id="fig|1121015.4.peg.2591"/>
<evidence type="ECO:0000256" key="7">
    <source>
        <dbReference type="ARBA" id="ARBA00022967"/>
    </source>
</evidence>
<feature type="binding site" evidence="12">
    <location>
        <position position="53"/>
    </location>
    <ligand>
        <name>[4Fe-4S] cluster</name>
        <dbReference type="ChEBI" id="CHEBI:49883"/>
        <label>1</label>
    </ligand>
</feature>
<keyword evidence="11" id="KW-0472">Membrane</keyword>
<dbReference type="PANTHER" id="PTHR42859">
    <property type="entry name" value="OXIDOREDUCTASE"/>
    <property type="match status" value="1"/>
</dbReference>
<name>A0A091ALT9_9GAMM</name>
<dbReference type="GO" id="GO:0046872">
    <property type="term" value="F:metal ion binding"/>
    <property type="evidence" value="ECO:0007669"/>
    <property type="project" value="UniProtKB-KW"/>
</dbReference>
<dbReference type="InterPro" id="IPR007202">
    <property type="entry name" value="4Fe-4S_dom"/>
</dbReference>
<gene>
    <name evidence="15" type="ORF">N789_04535</name>
</gene>
<accession>A0A091ALT9</accession>
<keyword evidence="8" id="KW-0249">Electron transport</keyword>
<proteinExistence type="predicted"/>
<dbReference type="NCBIfam" id="NF003475">
    <property type="entry name" value="PRK05113.1"/>
    <property type="match status" value="1"/>
</dbReference>
<evidence type="ECO:0000259" key="14">
    <source>
        <dbReference type="PROSITE" id="PS51656"/>
    </source>
</evidence>
<dbReference type="InterPro" id="IPR016463">
    <property type="entry name" value="RnfB/RsxB_Proteobac"/>
</dbReference>
<dbReference type="PROSITE" id="PS51656">
    <property type="entry name" value="4FE4S"/>
    <property type="match status" value="1"/>
</dbReference>
<evidence type="ECO:0000256" key="2">
    <source>
        <dbReference type="ARBA" id="ARBA00022475"/>
    </source>
</evidence>